<evidence type="ECO:0000256" key="5">
    <source>
        <dbReference type="ARBA" id="ARBA00038359"/>
    </source>
</evidence>
<evidence type="ECO:0000313" key="8">
    <source>
        <dbReference type="EMBL" id="KAJ5082377.1"/>
    </source>
</evidence>
<evidence type="ECO:0000256" key="3">
    <source>
        <dbReference type="ARBA" id="ARBA00022989"/>
    </source>
</evidence>
<feature type="transmembrane region" description="Helical" evidence="6">
    <location>
        <begin position="89"/>
        <end position="113"/>
    </location>
</feature>
<evidence type="ECO:0000256" key="6">
    <source>
        <dbReference type="SAM" id="Phobius"/>
    </source>
</evidence>
<dbReference type="GeneID" id="81362890"/>
<accession>A0A9W9EIC9</accession>
<dbReference type="RefSeq" id="XP_056468899.1">
    <property type="nucleotide sequence ID" value="XM_056623911.1"/>
</dbReference>
<dbReference type="Proteomes" id="UP001149074">
    <property type="component" value="Unassembled WGS sequence"/>
</dbReference>
<comment type="subcellular location">
    <subcellularLocation>
        <location evidence="1">Membrane</location>
        <topology evidence="1">Multi-pass membrane protein</topology>
    </subcellularLocation>
</comment>
<dbReference type="InterPro" id="IPR049326">
    <property type="entry name" value="Rhodopsin_dom_fungi"/>
</dbReference>
<feature type="transmembrane region" description="Helical" evidence="6">
    <location>
        <begin position="204"/>
        <end position="229"/>
    </location>
</feature>
<feature type="transmembrane region" description="Helical" evidence="6">
    <location>
        <begin position="47"/>
        <end position="69"/>
    </location>
</feature>
<evidence type="ECO:0000256" key="4">
    <source>
        <dbReference type="ARBA" id="ARBA00023136"/>
    </source>
</evidence>
<dbReference type="AlphaFoldDB" id="A0A9W9EIC9"/>
<protein>
    <recommendedName>
        <fullName evidence="7">Rhodopsin domain-containing protein</fullName>
    </recommendedName>
</protein>
<organism evidence="8 9">
    <name type="scientific">Penicillium argentinense</name>
    <dbReference type="NCBI Taxonomy" id="1131581"/>
    <lineage>
        <taxon>Eukaryota</taxon>
        <taxon>Fungi</taxon>
        <taxon>Dikarya</taxon>
        <taxon>Ascomycota</taxon>
        <taxon>Pezizomycotina</taxon>
        <taxon>Eurotiomycetes</taxon>
        <taxon>Eurotiomycetidae</taxon>
        <taxon>Eurotiales</taxon>
        <taxon>Aspergillaceae</taxon>
        <taxon>Penicillium</taxon>
    </lineage>
</organism>
<dbReference type="EMBL" id="JAPQKI010000011">
    <property type="protein sequence ID" value="KAJ5082377.1"/>
    <property type="molecule type" value="Genomic_DNA"/>
</dbReference>
<dbReference type="GO" id="GO:0016020">
    <property type="term" value="C:membrane"/>
    <property type="evidence" value="ECO:0007669"/>
    <property type="project" value="UniProtKB-SubCell"/>
</dbReference>
<evidence type="ECO:0000313" key="9">
    <source>
        <dbReference type="Proteomes" id="UP001149074"/>
    </source>
</evidence>
<dbReference type="Pfam" id="PF20684">
    <property type="entry name" value="Fung_rhodopsin"/>
    <property type="match status" value="1"/>
</dbReference>
<evidence type="ECO:0000259" key="7">
    <source>
        <dbReference type="Pfam" id="PF20684"/>
    </source>
</evidence>
<dbReference type="InterPro" id="IPR052337">
    <property type="entry name" value="SAT4-like"/>
</dbReference>
<name>A0A9W9EIC9_9EURO</name>
<keyword evidence="4 6" id="KW-0472">Membrane</keyword>
<dbReference type="OrthoDB" id="444631at2759"/>
<dbReference type="PANTHER" id="PTHR33048">
    <property type="entry name" value="PTH11-LIKE INTEGRAL MEMBRANE PROTEIN (AFU_ORTHOLOGUE AFUA_5G11245)"/>
    <property type="match status" value="1"/>
</dbReference>
<feature type="transmembrane region" description="Helical" evidence="6">
    <location>
        <begin position="12"/>
        <end position="35"/>
    </location>
</feature>
<reference evidence="8" key="2">
    <citation type="journal article" date="2023" name="IMA Fungus">
        <title>Comparative genomic study of the Penicillium genus elucidates a diverse pangenome and 15 lateral gene transfer events.</title>
        <authorList>
            <person name="Petersen C."/>
            <person name="Sorensen T."/>
            <person name="Nielsen M.R."/>
            <person name="Sondergaard T.E."/>
            <person name="Sorensen J.L."/>
            <person name="Fitzpatrick D.A."/>
            <person name="Frisvad J.C."/>
            <person name="Nielsen K.L."/>
        </authorList>
    </citation>
    <scope>NUCLEOTIDE SEQUENCE</scope>
    <source>
        <strain evidence="8">IBT 30761</strain>
    </source>
</reference>
<keyword evidence="3 6" id="KW-1133">Transmembrane helix</keyword>
<reference evidence="8" key="1">
    <citation type="submission" date="2022-11" db="EMBL/GenBank/DDBJ databases">
        <authorList>
            <person name="Petersen C."/>
        </authorList>
    </citation>
    <scope>NUCLEOTIDE SEQUENCE</scope>
    <source>
        <strain evidence="8">IBT 30761</strain>
    </source>
</reference>
<feature type="transmembrane region" description="Helical" evidence="6">
    <location>
        <begin position="125"/>
        <end position="145"/>
    </location>
</feature>
<keyword evidence="2 6" id="KW-0812">Transmembrane</keyword>
<comment type="similarity">
    <text evidence="5">Belongs to the SAT4 family.</text>
</comment>
<evidence type="ECO:0000256" key="1">
    <source>
        <dbReference type="ARBA" id="ARBA00004141"/>
    </source>
</evidence>
<gene>
    <name evidence="8" type="ORF">N7532_011420</name>
</gene>
<feature type="transmembrane region" description="Helical" evidence="6">
    <location>
        <begin position="241"/>
        <end position="261"/>
    </location>
</feature>
<dbReference type="PANTHER" id="PTHR33048:SF114">
    <property type="entry name" value="MEMBRANE PROTEIN PTH11-LIKE, PUTATIVE (AFU_ORTHOLOGUE AFUA_7G06620)-RELATED"/>
    <property type="match status" value="1"/>
</dbReference>
<sequence>MGISSDHGSQSPVVVGICVAFAILTFLVLSLRLFARVYVLGNMGADDYLIIGASLLSWAFIAATIVAVNNGLGQHVKYADQTKLITYSFAVWLSSMFYLATLGFVKTSVLWFYTRLGDRTLTRISWVMMAVITAQAGSFVLVAAFQCQTISKAWTATGPGTCVNINVFYLCNAALNILTDVLTYTLPIRVILKLQMPRKQKIALGFILCLGLFACVSSIIRITYIPAMLTSDDYTYAISGAMYWSVIETNVGIFAASIPSFKAIASRFLPRFIGEYSSGRKYGPWSGNTDARKYGSGFTKVTDPNHITLGTMNGKDEGLGTQIGATINDNSSEERIIIPDGKIFTQTEIETTVETNNIYDVPNERAHRSKRGF</sequence>
<evidence type="ECO:0000256" key="2">
    <source>
        <dbReference type="ARBA" id="ARBA00022692"/>
    </source>
</evidence>
<proteinExistence type="inferred from homology"/>
<keyword evidence="9" id="KW-1185">Reference proteome</keyword>
<comment type="caution">
    <text evidence="8">The sequence shown here is derived from an EMBL/GenBank/DDBJ whole genome shotgun (WGS) entry which is preliminary data.</text>
</comment>
<feature type="domain" description="Rhodopsin" evidence="7">
    <location>
        <begin position="31"/>
        <end position="266"/>
    </location>
</feature>
<feature type="transmembrane region" description="Helical" evidence="6">
    <location>
        <begin position="165"/>
        <end position="192"/>
    </location>
</feature>